<dbReference type="PANTHER" id="PTHR46018:SF2">
    <property type="entry name" value="ZINC PHOSPHODIESTERASE ELAC PROTEIN 1"/>
    <property type="match status" value="1"/>
</dbReference>
<dbReference type="RefSeq" id="WP_063636043.1">
    <property type="nucleotide sequence ID" value="NZ_CP015285.1"/>
</dbReference>
<dbReference type="Gene3D" id="3.60.15.10">
    <property type="entry name" value="Ribonuclease Z/Hydroxyacylglutathione hydrolase-like"/>
    <property type="match status" value="1"/>
</dbReference>
<dbReference type="STRING" id="1226968.A6A40_00195"/>
<gene>
    <name evidence="2" type="ORF">A6A40_00195</name>
</gene>
<dbReference type="GO" id="GO:0042781">
    <property type="term" value="F:3'-tRNA processing endoribonuclease activity"/>
    <property type="evidence" value="ECO:0007669"/>
    <property type="project" value="TreeGrafter"/>
</dbReference>
<organism evidence="2 3">
    <name type="scientific">Azospirillum humicireducens</name>
    <dbReference type="NCBI Taxonomy" id="1226968"/>
    <lineage>
        <taxon>Bacteria</taxon>
        <taxon>Pseudomonadati</taxon>
        <taxon>Pseudomonadota</taxon>
        <taxon>Alphaproteobacteria</taxon>
        <taxon>Rhodospirillales</taxon>
        <taxon>Azospirillaceae</taxon>
        <taxon>Azospirillum</taxon>
    </lineage>
</organism>
<dbReference type="OrthoDB" id="9803916at2"/>
<dbReference type="KEGG" id="ahu:A6A40_00195"/>
<protein>
    <submittedName>
        <fullName evidence="2">MBL fold metallo-hydrolase</fullName>
    </submittedName>
</protein>
<keyword evidence="2" id="KW-0378">Hydrolase</keyword>
<dbReference type="Proteomes" id="UP000077405">
    <property type="component" value="Chromosome"/>
</dbReference>
<dbReference type="AlphaFoldDB" id="A0A161JBR5"/>
<reference evidence="2 3" key="1">
    <citation type="journal article" date="2013" name="Int. J. Syst. Evol. Microbiol.">
        <title>Azospirillum humicireducens sp. nov., a nitrogen-fixing bacterium isolated from a microbial fuel cell.</title>
        <authorList>
            <person name="Zhou S."/>
            <person name="Han L."/>
            <person name="Wang Y."/>
            <person name="Yang G."/>
            <person name="Zhuang L."/>
            <person name="Hu P."/>
        </authorList>
    </citation>
    <scope>NUCLEOTIDE SEQUENCE [LARGE SCALE GENOMIC DNA]</scope>
    <source>
        <strain evidence="2 3">SgZ-5</strain>
    </source>
</reference>
<sequence length="295" mass="31935">MTVRNTIDSVPQPALEEAGGTSPFTVRFWGVRGSIASPGPTTIRYGGNTACIEVRCGGAHIVFDCGTGIRPLGESLARSGGPVDIDLLLTHSHLDHICGLPFFAPAFDPGSRLRLWAGHLPPDRPFRTVLSDMMTAPLFPVPVEIFRADCRYRDFQAGQTLEPAPGVVVRTCPLNHPDGATGYRVEHGGRSLCVLTDTEHPAEGRDPVILDLLRGADLMVYDSTYTDAEYPMRVGWGHSTWQECLRLAEAAGVGRAVIFHHDPARTDDELDVIAAEAEAMRPGSLVAREGMELSL</sequence>
<proteinExistence type="predicted"/>
<evidence type="ECO:0000259" key="1">
    <source>
        <dbReference type="SMART" id="SM00849"/>
    </source>
</evidence>
<evidence type="ECO:0000313" key="3">
    <source>
        <dbReference type="Proteomes" id="UP000077405"/>
    </source>
</evidence>
<dbReference type="EMBL" id="CP015285">
    <property type="protein sequence ID" value="ANC93001.1"/>
    <property type="molecule type" value="Genomic_DNA"/>
</dbReference>
<dbReference type="CDD" id="cd07715">
    <property type="entry name" value="TaR3-like_MBL-fold"/>
    <property type="match status" value="1"/>
</dbReference>
<keyword evidence="3" id="KW-1185">Reference proteome</keyword>
<name>A0A161JBR5_9PROT</name>
<dbReference type="InterPro" id="IPR001279">
    <property type="entry name" value="Metallo-B-lactamas"/>
</dbReference>
<dbReference type="Pfam" id="PF12706">
    <property type="entry name" value="Lactamase_B_2"/>
    <property type="match status" value="1"/>
</dbReference>
<dbReference type="PANTHER" id="PTHR46018">
    <property type="entry name" value="ZINC PHOSPHODIESTERASE ELAC PROTEIN 1"/>
    <property type="match status" value="1"/>
</dbReference>
<evidence type="ECO:0000313" key="2">
    <source>
        <dbReference type="EMBL" id="ANC93001.1"/>
    </source>
</evidence>
<accession>A0A161JBR5</accession>
<dbReference type="InterPro" id="IPR036866">
    <property type="entry name" value="RibonucZ/Hydroxyglut_hydro"/>
</dbReference>
<feature type="domain" description="Metallo-beta-lactamase" evidence="1">
    <location>
        <begin position="48"/>
        <end position="238"/>
    </location>
</feature>
<dbReference type="SUPFAM" id="SSF56281">
    <property type="entry name" value="Metallo-hydrolase/oxidoreductase"/>
    <property type="match status" value="1"/>
</dbReference>
<dbReference type="SMART" id="SM00849">
    <property type="entry name" value="Lactamase_B"/>
    <property type="match status" value="1"/>
</dbReference>